<dbReference type="RefSeq" id="WP_092453087.1">
    <property type="nucleotide sequence ID" value="NZ_FOJI01000006.1"/>
</dbReference>
<keyword evidence="3" id="KW-1185">Reference proteome</keyword>
<protein>
    <recommendedName>
        <fullName evidence="4">Zinc transporter, ZIP family</fullName>
    </recommendedName>
</protein>
<evidence type="ECO:0000313" key="3">
    <source>
        <dbReference type="Proteomes" id="UP000199701"/>
    </source>
</evidence>
<dbReference type="EMBL" id="FOJI01000006">
    <property type="protein sequence ID" value="SEW18587.1"/>
    <property type="molecule type" value="Genomic_DNA"/>
</dbReference>
<organism evidence="2 3">
    <name type="scientific">[Clostridium] fimetarium</name>
    <dbReference type="NCBI Taxonomy" id="99656"/>
    <lineage>
        <taxon>Bacteria</taxon>
        <taxon>Bacillati</taxon>
        <taxon>Bacillota</taxon>
        <taxon>Clostridia</taxon>
        <taxon>Lachnospirales</taxon>
        <taxon>Lachnospiraceae</taxon>
    </lineage>
</organism>
<dbReference type="AlphaFoldDB" id="A0A1I0PWR8"/>
<keyword evidence="1" id="KW-0472">Membrane</keyword>
<keyword evidence="1" id="KW-0812">Transmembrane</keyword>
<evidence type="ECO:0000256" key="1">
    <source>
        <dbReference type="SAM" id="Phobius"/>
    </source>
</evidence>
<sequence length="72" mass="7874">MSSFINSIFFSGVSGFLTSWIGLFIGILSSSFMKSKERRFKGTVLGLLGDFTLGIVCFDLLPDAFEAGRVLK</sequence>
<name>A0A1I0PWR8_9FIRM</name>
<gene>
    <name evidence="2" type="ORF">SAMN05421659_10656</name>
</gene>
<proteinExistence type="predicted"/>
<evidence type="ECO:0008006" key="4">
    <source>
        <dbReference type="Google" id="ProtNLM"/>
    </source>
</evidence>
<reference evidence="2 3" key="1">
    <citation type="submission" date="2016-10" db="EMBL/GenBank/DDBJ databases">
        <authorList>
            <person name="de Groot N.N."/>
        </authorList>
    </citation>
    <scope>NUCLEOTIDE SEQUENCE [LARGE SCALE GENOMIC DNA]</scope>
    <source>
        <strain evidence="2 3">DSM 9179</strain>
    </source>
</reference>
<accession>A0A1I0PWR8</accession>
<keyword evidence="1" id="KW-1133">Transmembrane helix</keyword>
<dbReference type="STRING" id="99656.SAMN05421659_10656"/>
<dbReference type="OrthoDB" id="9787346at2"/>
<evidence type="ECO:0000313" key="2">
    <source>
        <dbReference type="EMBL" id="SEW18587.1"/>
    </source>
</evidence>
<dbReference type="Proteomes" id="UP000199701">
    <property type="component" value="Unassembled WGS sequence"/>
</dbReference>
<feature type="transmembrane region" description="Helical" evidence="1">
    <location>
        <begin position="6"/>
        <end position="28"/>
    </location>
</feature>